<dbReference type="InterPro" id="IPR036259">
    <property type="entry name" value="MFS_trans_sf"/>
</dbReference>
<evidence type="ECO:0000256" key="3">
    <source>
        <dbReference type="ARBA" id="ARBA00009120"/>
    </source>
</evidence>
<comment type="function">
    <text evidence="1">Intake of glucose and galactose.</text>
</comment>
<protein>
    <submittedName>
        <fullName evidence="9">MFS transporter</fullName>
    </submittedName>
</protein>
<comment type="subcellular location">
    <subcellularLocation>
        <location evidence="2">Cell inner membrane</location>
        <topology evidence="2">Multi-pass membrane protein</topology>
    </subcellularLocation>
</comment>
<evidence type="ECO:0000256" key="6">
    <source>
        <dbReference type="ARBA" id="ARBA00022989"/>
    </source>
</evidence>
<evidence type="ECO:0000256" key="4">
    <source>
        <dbReference type="ARBA" id="ARBA00022475"/>
    </source>
</evidence>
<dbReference type="Gene3D" id="1.20.1250.20">
    <property type="entry name" value="MFS general substrate transporter like domains"/>
    <property type="match status" value="2"/>
</dbReference>
<feature type="transmembrane region" description="Helical" evidence="8">
    <location>
        <begin position="83"/>
        <end position="100"/>
    </location>
</feature>
<dbReference type="GO" id="GO:0005354">
    <property type="term" value="F:galactose transmembrane transporter activity"/>
    <property type="evidence" value="ECO:0007669"/>
    <property type="project" value="InterPro"/>
</dbReference>
<dbReference type="Proteomes" id="UP000051950">
    <property type="component" value="Unassembled WGS sequence"/>
</dbReference>
<sequence>MSNQTNFGKESIVPISIIAGLFFIFGFVTWINAILIPYFKIACQLNNLQSYLVAFAFYISYLVFAVPASYLLKKVGFKKGMMAGFWIMACGAFIFVPAAYTRTYELFLLGLFTLGAGLAILQTAANPYITILGPKESAAKRFSIMGICNKMAGIIAPLLFAAVILRPTDTQLFKELNGMHLADQKVILDELARRVIVPYTTVGTILLLLGFFVRFSPLPEIDTNQETLEVAAITSTKKNIVEFPHLILGAVAIFLHVGSQVLAVDTVIGYAHSMGISLLEAKAFPSYTLSATIIGYLLGISLIPRYLSQLIALRICTFLGIIFTFLIIYAQGEVTVFGHHTHISIWFIVLLGFANSMIWAGIWPLAMDGLGRFIKIGASILIMGLSGNAILPLIYGYLADRFNVRDAYWVLLPCYAYLCFYAIHGFKLKTWTKLQTASVLQAPEKKH</sequence>
<evidence type="ECO:0000256" key="1">
    <source>
        <dbReference type="ARBA" id="ARBA00003321"/>
    </source>
</evidence>
<dbReference type="NCBIfam" id="TIGR01272">
    <property type="entry name" value="gluP"/>
    <property type="match status" value="1"/>
</dbReference>
<dbReference type="InterPro" id="IPR050375">
    <property type="entry name" value="MFS_TsgA-like"/>
</dbReference>
<feature type="transmembrane region" description="Helical" evidence="8">
    <location>
        <begin position="106"/>
        <end position="130"/>
    </location>
</feature>
<dbReference type="AlphaFoldDB" id="A0A0T5VME5"/>
<feature type="transmembrane region" description="Helical" evidence="8">
    <location>
        <begin position="373"/>
        <end position="395"/>
    </location>
</feature>
<dbReference type="RefSeq" id="WP_057933487.1">
    <property type="nucleotide sequence ID" value="NZ_LMZQ01000013.1"/>
</dbReference>
<feature type="transmembrane region" description="Helical" evidence="8">
    <location>
        <begin position="51"/>
        <end position="71"/>
    </location>
</feature>
<dbReference type="GO" id="GO:0055056">
    <property type="term" value="F:D-glucose transmembrane transporter activity"/>
    <property type="evidence" value="ECO:0007669"/>
    <property type="project" value="InterPro"/>
</dbReference>
<dbReference type="GO" id="GO:0005886">
    <property type="term" value="C:plasma membrane"/>
    <property type="evidence" value="ECO:0007669"/>
    <property type="project" value="UniProtKB-SubCell"/>
</dbReference>
<dbReference type="PANTHER" id="PTHR43702">
    <property type="entry name" value="L-FUCOSE-PROTON SYMPORTER"/>
    <property type="match status" value="1"/>
</dbReference>
<dbReference type="STRING" id="687842.ASU31_17120"/>
<comment type="caution">
    <text evidence="9">The sequence shown here is derived from an EMBL/GenBank/DDBJ whole genome shotgun (WGS) entry which is preliminary data.</text>
</comment>
<accession>A0A0T5VME5</accession>
<evidence type="ECO:0000313" key="10">
    <source>
        <dbReference type="Proteomes" id="UP000051950"/>
    </source>
</evidence>
<keyword evidence="6 8" id="KW-1133">Transmembrane helix</keyword>
<feature type="transmembrane region" description="Helical" evidence="8">
    <location>
        <begin position="142"/>
        <end position="165"/>
    </location>
</feature>
<feature type="transmembrane region" description="Helical" evidence="8">
    <location>
        <begin position="284"/>
        <end position="304"/>
    </location>
</feature>
<keyword evidence="10" id="KW-1185">Reference proteome</keyword>
<evidence type="ECO:0000313" key="9">
    <source>
        <dbReference type="EMBL" id="KRT15034.1"/>
    </source>
</evidence>
<dbReference type="EMBL" id="LMZQ01000013">
    <property type="protein sequence ID" value="KRT15034.1"/>
    <property type="molecule type" value="Genomic_DNA"/>
</dbReference>
<feature type="transmembrane region" description="Helical" evidence="8">
    <location>
        <begin position="311"/>
        <end position="331"/>
    </location>
</feature>
<name>A0A0T5VME5_9SPHI</name>
<keyword evidence="5 8" id="KW-0812">Transmembrane</keyword>
<dbReference type="PANTHER" id="PTHR43702:SF12">
    <property type="entry name" value="N-ACETYL GLUCOSAMINE TRANSPORTER NAGP"/>
    <property type="match status" value="1"/>
</dbReference>
<evidence type="ECO:0000256" key="2">
    <source>
        <dbReference type="ARBA" id="ARBA00004429"/>
    </source>
</evidence>
<evidence type="ECO:0000256" key="5">
    <source>
        <dbReference type="ARBA" id="ARBA00022692"/>
    </source>
</evidence>
<reference evidence="9 10" key="1">
    <citation type="submission" date="2015-11" db="EMBL/GenBank/DDBJ databases">
        <title>Sequence of Pedobacter ginsenosidimutans.</title>
        <authorList>
            <person name="Carson E."/>
            <person name="Keyser V."/>
            <person name="Newman J."/>
            <person name="Miller J."/>
        </authorList>
    </citation>
    <scope>NUCLEOTIDE SEQUENCE [LARGE SCALE GENOMIC DNA]</scope>
    <source>
        <strain evidence="9 10">KACC 14530</strain>
    </source>
</reference>
<feature type="transmembrane region" description="Helical" evidence="8">
    <location>
        <begin position="407"/>
        <end position="426"/>
    </location>
</feature>
<dbReference type="OrthoDB" id="9786665at2"/>
<dbReference type="InterPro" id="IPR005964">
    <property type="entry name" value="Glc/Gal_transptr_bac"/>
</dbReference>
<evidence type="ECO:0000256" key="8">
    <source>
        <dbReference type="SAM" id="Phobius"/>
    </source>
</evidence>
<dbReference type="SUPFAM" id="SSF103473">
    <property type="entry name" value="MFS general substrate transporter"/>
    <property type="match status" value="1"/>
</dbReference>
<evidence type="ECO:0000256" key="7">
    <source>
        <dbReference type="ARBA" id="ARBA00023136"/>
    </source>
</evidence>
<comment type="similarity">
    <text evidence="3">Belongs to the major facilitator superfamily. FHS transporter (TC 2.A.1.7) family.</text>
</comment>
<gene>
    <name evidence="9" type="ORF">ASU31_17120</name>
</gene>
<keyword evidence="4" id="KW-1003">Cell membrane</keyword>
<feature type="transmembrane region" description="Helical" evidence="8">
    <location>
        <begin position="246"/>
        <end position="272"/>
    </location>
</feature>
<dbReference type="GO" id="GO:1904659">
    <property type="term" value="P:D-glucose transmembrane transport"/>
    <property type="evidence" value="ECO:0007669"/>
    <property type="project" value="InterPro"/>
</dbReference>
<dbReference type="Pfam" id="PF07690">
    <property type="entry name" value="MFS_1"/>
    <property type="match status" value="1"/>
</dbReference>
<feature type="transmembrane region" description="Helical" evidence="8">
    <location>
        <begin position="12"/>
        <end position="39"/>
    </location>
</feature>
<proteinExistence type="inferred from homology"/>
<feature type="transmembrane region" description="Helical" evidence="8">
    <location>
        <begin position="343"/>
        <end position="366"/>
    </location>
</feature>
<dbReference type="CDD" id="cd17394">
    <property type="entry name" value="MFS_FucP_like"/>
    <property type="match status" value="1"/>
</dbReference>
<keyword evidence="7 8" id="KW-0472">Membrane</keyword>
<organism evidence="9 10">
    <name type="scientific">Pedobacter ginsenosidimutans</name>
    <dbReference type="NCBI Taxonomy" id="687842"/>
    <lineage>
        <taxon>Bacteria</taxon>
        <taxon>Pseudomonadati</taxon>
        <taxon>Bacteroidota</taxon>
        <taxon>Sphingobacteriia</taxon>
        <taxon>Sphingobacteriales</taxon>
        <taxon>Sphingobacteriaceae</taxon>
        <taxon>Pedobacter</taxon>
    </lineage>
</organism>
<dbReference type="InterPro" id="IPR011701">
    <property type="entry name" value="MFS"/>
</dbReference>